<feature type="domain" description="2Fe-2S ferredoxin-type" evidence="2">
    <location>
        <begin position="15"/>
        <end position="91"/>
    </location>
</feature>
<organism evidence="3">
    <name type="scientific">freshwater metagenome</name>
    <dbReference type="NCBI Taxonomy" id="449393"/>
    <lineage>
        <taxon>unclassified sequences</taxon>
        <taxon>metagenomes</taxon>
        <taxon>ecological metagenomes</taxon>
    </lineage>
</organism>
<dbReference type="SMART" id="SM01008">
    <property type="entry name" value="Ald_Xan_dh_C"/>
    <property type="match status" value="1"/>
</dbReference>
<dbReference type="InterPro" id="IPR017697">
    <property type="entry name" value="Xdh"/>
</dbReference>
<dbReference type="NCBIfam" id="TIGR03311">
    <property type="entry name" value="Se_dep_XDH"/>
    <property type="match status" value="1"/>
</dbReference>
<dbReference type="PROSITE" id="PS51085">
    <property type="entry name" value="2FE2S_FER_2"/>
    <property type="match status" value="1"/>
</dbReference>
<sequence length="871" mass="92049">MTDTRNTQTDHQGGTRVSLRVNGRDVTVDSSHPHLLAALREELNITSAKDGCSPTGQCGCCTVLIDGKVIVSCQQSLAKVAGKTIVTLEGLPLEERDSYANAFAACGALQCGFCIPGIVMRAKGQIDKKGAALTKGDMSRHLGANLCRCTGYVKVLEAIESVALGKNLRPVQPTGIGSGGMKYEAKELALGDRGYIDDLRVPGMLHASLVLTKHARADINGINTTQALSSPGVVAVFTAADIPGELKVGLIYKDWPIMIPVGGRTSYAGDVLAVVVADTRLNSRNATALVDVDYSPLTPITNAATAIQSDEIAVWGTQSNVLSRSAYQRGDVDAALASSKFVVDESFSTQRIEHAFLEPESTLAVPSLSDGVRRLHVYSGGQGVWDDRNDIARVLGIDHSNITVELLSNGGAFGGKEDMSNQAQTALAAWLLDVPVKGTLSREESLLIHAKRHPIEMRYTAGCDAEGRLTALKVRAIGDSGAYASVGMKVLERMAGHASGPYALDNIDVEAIAARTNNPVCGAFRGFGANQAQFAMEGVMDRLALLVGISGWEIRKRNVIHPGSIWGPGQIMNDGCLGADMCLDEIKPFYDEAVAAGHAVGLGLGLKNSGLGNGFKEISGAVVHFRTDGIVEVRHGWTEMGQGINTVALQVVVQELGIDPERIRVIVDTTRELGFGQTTGSRGTLMGAGAVKAACEAARAADLAVGVDHYGEYRIDWTQKLGEVENPVIHSTFGYASQLVVVDRETGKISQVVAAHDVGRAVNPTLCEGQIEGSIHMGLGYALTEDFPSDPATGFPTVSTLRGLGIIRAKDMPPVKVILVESPEPNAPYGIKGVGEIGLVPTAGAVAAALFDYDGQWRTKLPMRPTAGDDD</sequence>
<proteinExistence type="inferred from homology"/>
<dbReference type="GO" id="GO:0005506">
    <property type="term" value="F:iron ion binding"/>
    <property type="evidence" value="ECO:0007669"/>
    <property type="project" value="InterPro"/>
</dbReference>
<dbReference type="Gene3D" id="1.10.150.120">
    <property type="entry name" value="[2Fe-2S]-binding domain"/>
    <property type="match status" value="1"/>
</dbReference>
<reference evidence="3" key="1">
    <citation type="submission" date="2020-05" db="EMBL/GenBank/DDBJ databases">
        <authorList>
            <person name="Chiriac C."/>
            <person name="Salcher M."/>
            <person name="Ghai R."/>
            <person name="Kavagutti S V."/>
        </authorList>
    </citation>
    <scope>NUCLEOTIDE SEQUENCE</scope>
</reference>
<dbReference type="Pfam" id="PF01799">
    <property type="entry name" value="Fer2_2"/>
    <property type="match status" value="1"/>
</dbReference>
<dbReference type="AlphaFoldDB" id="A0A6J6JFY0"/>
<dbReference type="Pfam" id="PF01315">
    <property type="entry name" value="Ald_Xan_dh_C"/>
    <property type="match status" value="1"/>
</dbReference>
<dbReference type="SUPFAM" id="SSF54292">
    <property type="entry name" value="2Fe-2S ferredoxin-like"/>
    <property type="match status" value="1"/>
</dbReference>
<dbReference type="SUPFAM" id="SSF56003">
    <property type="entry name" value="Molybdenum cofactor-binding domain"/>
    <property type="match status" value="1"/>
</dbReference>
<dbReference type="GO" id="GO:0051536">
    <property type="term" value="F:iron-sulfur cluster binding"/>
    <property type="evidence" value="ECO:0007669"/>
    <property type="project" value="InterPro"/>
</dbReference>
<dbReference type="InterPro" id="IPR037165">
    <property type="entry name" value="AldOxase/xan_DH_Mopterin-bd_sf"/>
</dbReference>
<evidence type="ECO:0000256" key="1">
    <source>
        <dbReference type="ARBA" id="ARBA00006849"/>
    </source>
</evidence>
<dbReference type="Pfam" id="PF02738">
    <property type="entry name" value="MoCoBD_1"/>
    <property type="match status" value="1"/>
</dbReference>
<comment type="similarity">
    <text evidence="1">Belongs to the xanthine dehydrogenase family.</text>
</comment>
<dbReference type="InterPro" id="IPR002888">
    <property type="entry name" value="2Fe-2S-bd"/>
</dbReference>
<dbReference type="InterPro" id="IPR016208">
    <property type="entry name" value="Ald_Oxase/xanthine_DH-like"/>
</dbReference>
<dbReference type="SUPFAM" id="SSF47741">
    <property type="entry name" value="CO dehydrogenase ISP C-domain like"/>
    <property type="match status" value="1"/>
</dbReference>
<dbReference type="SUPFAM" id="SSF54665">
    <property type="entry name" value="CO dehydrogenase molybdoprotein N-domain-like"/>
    <property type="match status" value="1"/>
</dbReference>
<accession>A0A6J6JFY0</accession>
<gene>
    <name evidence="3" type="ORF">UFOPK1960_00985</name>
</gene>
<dbReference type="InterPro" id="IPR046867">
    <property type="entry name" value="AldOxase/xan_DH_MoCoBD2"/>
</dbReference>
<name>A0A6J6JFY0_9ZZZZ</name>
<dbReference type="InterPro" id="IPR036856">
    <property type="entry name" value="Ald_Oxase/Xan_DH_a/b_sf"/>
</dbReference>
<dbReference type="Gene3D" id="3.30.365.10">
    <property type="entry name" value="Aldehyde oxidase/xanthine dehydrogenase, molybdopterin binding domain"/>
    <property type="match status" value="4"/>
</dbReference>
<dbReference type="PANTHER" id="PTHR11908:SF157">
    <property type="entry name" value="XANTHINE DEHYDROGENASE SUBUNIT D-RELATED"/>
    <property type="match status" value="1"/>
</dbReference>
<evidence type="ECO:0000259" key="2">
    <source>
        <dbReference type="PROSITE" id="PS51085"/>
    </source>
</evidence>
<dbReference type="InterPro" id="IPR036884">
    <property type="entry name" value="2Fe-2S-bd_dom_sf"/>
</dbReference>
<dbReference type="InterPro" id="IPR012675">
    <property type="entry name" value="Beta-grasp_dom_sf"/>
</dbReference>
<dbReference type="InterPro" id="IPR008274">
    <property type="entry name" value="AldOxase/xan_DH_MoCoBD1"/>
</dbReference>
<dbReference type="Gene3D" id="3.10.20.30">
    <property type="match status" value="1"/>
</dbReference>
<dbReference type="InterPro" id="IPR036010">
    <property type="entry name" value="2Fe-2S_ferredoxin-like_sf"/>
</dbReference>
<dbReference type="InterPro" id="IPR001041">
    <property type="entry name" value="2Fe-2S_ferredoxin-type"/>
</dbReference>
<protein>
    <submittedName>
        <fullName evidence="3">Unannotated protein</fullName>
    </submittedName>
</protein>
<evidence type="ECO:0000313" key="3">
    <source>
        <dbReference type="EMBL" id="CAB4636077.1"/>
    </source>
</evidence>
<dbReference type="InterPro" id="IPR000674">
    <property type="entry name" value="Ald_Oxase/Xan_DH_a/b"/>
</dbReference>
<dbReference type="Gene3D" id="3.90.1170.50">
    <property type="entry name" value="Aldehyde oxidase/xanthine dehydrogenase, a/b hammerhead"/>
    <property type="match status" value="1"/>
</dbReference>
<dbReference type="GO" id="GO:0016491">
    <property type="term" value="F:oxidoreductase activity"/>
    <property type="evidence" value="ECO:0007669"/>
    <property type="project" value="UniProtKB-KW"/>
</dbReference>
<dbReference type="Pfam" id="PF20256">
    <property type="entry name" value="MoCoBD_2"/>
    <property type="match status" value="2"/>
</dbReference>
<dbReference type="PANTHER" id="PTHR11908">
    <property type="entry name" value="XANTHINE DEHYDROGENASE"/>
    <property type="match status" value="1"/>
</dbReference>
<dbReference type="EMBL" id="CAEZVL010000158">
    <property type="protein sequence ID" value="CAB4636077.1"/>
    <property type="molecule type" value="Genomic_DNA"/>
</dbReference>